<organism evidence="3 4">
    <name type="scientific">Novosphingobium nitrogenifigens DSM 19370</name>
    <dbReference type="NCBI Taxonomy" id="983920"/>
    <lineage>
        <taxon>Bacteria</taxon>
        <taxon>Pseudomonadati</taxon>
        <taxon>Pseudomonadota</taxon>
        <taxon>Alphaproteobacteria</taxon>
        <taxon>Sphingomonadales</taxon>
        <taxon>Sphingomonadaceae</taxon>
        <taxon>Novosphingobium</taxon>
    </lineage>
</organism>
<gene>
    <name evidence="3" type="ORF">Y88_1108</name>
</gene>
<dbReference type="InParanoid" id="F1Z8H9"/>
<protein>
    <submittedName>
        <fullName evidence="3">Cell wall hydrolase, SleB</fullName>
    </submittedName>
</protein>
<dbReference type="eggNOG" id="COG3773">
    <property type="taxonomic scope" value="Bacteria"/>
</dbReference>
<dbReference type="InterPro" id="IPR042047">
    <property type="entry name" value="SleB_dom1"/>
</dbReference>
<dbReference type="InterPro" id="IPR011105">
    <property type="entry name" value="Cell_wall_hydrolase_SleB"/>
</dbReference>
<feature type="region of interest" description="Disordered" evidence="1">
    <location>
        <begin position="318"/>
        <end position="337"/>
    </location>
</feature>
<dbReference type="OrthoDB" id="9785345at2"/>
<feature type="domain" description="Cell wall hydrolase SleB" evidence="2">
    <location>
        <begin position="135"/>
        <end position="244"/>
    </location>
</feature>
<dbReference type="Gene3D" id="1.10.10.2520">
    <property type="entry name" value="Cell wall hydrolase SleB, domain 1"/>
    <property type="match status" value="1"/>
</dbReference>
<comment type="caution">
    <text evidence="3">The sequence shown here is derived from an EMBL/GenBank/DDBJ whole genome shotgun (WGS) entry which is preliminary data.</text>
</comment>
<dbReference type="HOGENOM" id="CLU_055986_1_0_5"/>
<reference evidence="3 4" key="1">
    <citation type="journal article" date="2012" name="J. Bacteriol.">
        <title>Draft Genome Sequence of Novosphingobium nitrogenifigens Y88T.</title>
        <authorList>
            <person name="Strabala T.J."/>
            <person name="Macdonald L."/>
            <person name="Liu V."/>
            <person name="Smit A.M."/>
        </authorList>
    </citation>
    <scope>NUCLEOTIDE SEQUENCE [LARGE SCALE GENOMIC DNA]</scope>
    <source>
        <strain evidence="3 4">DSM 19370</strain>
    </source>
</reference>
<dbReference type="AlphaFoldDB" id="F1Z8H9"/>
<keyword evidence="4" id="KW-1185">Reference proteome</keyword>
<evidence type="ECO:0000313" key="3">
    <source>
        <dbReference type="EMBL" id="EGD59046.1"/>
    </source>
</evidence>
<dbReference type="Pfam" id="PF07486">
    <property type="entry name" value="Hydrolase_2"/>
    <property type="match status" value="1"/>
</dbReference>
<proteinExistence type="predicted"/>
<dbReference type="Proteomes" id="UP000004728">
    <property type="component" value="Unassembled WGS sequence"/>
</dbReference>
<name>F1Z8H9_9SPHN</name>
<accession>F1Z8H9</accession>
<dbReference type="GO" id="GO:0016787">
    <property type="term" value="F:hydrolase activity"/>
    <property type="evidence" value="ECO:0007669"/>
    <property type="project" value="UniProtKB-KW"/>
</dbReference>
<dbReference type="EMBL" id="AEWJ01000037">
    <property type="protein sequence ID" value="EGD59046.1"/>
    <property type="molecule type" value="Genomic_DNA"/>
</dbReference>
<evidence type="ECO:0000313" key="4">
    <source>
        <dbReference type="Proteomes" id="UP000004728"/>
    </source>
</evidence>
<evidence type="ECO:0000259" key="2">
    <source>
        <dbReference type="Pfam" id="PF07486"/>
    </source>
</evidence>
<sequence>MSETPGADSAGKPWWMRGLRWTDTRDLGWRMGMAALFLVSLAGLLGGLKIPQAAPVLRMKLSTAASSSPSTPPALPFATGFIALSADMARVSNAAVPIETVTEFASPFRVSALIGPARQRAVDCLAAAGWYEAGDDPRGERAVVQVVLNRVRHPAFPKTVCGVVFQDAARSNACQFTFACDGSLGTRLPNADAWARARAIALAALGGAVDREVGLATHYHADYVVPRWRDSMVKMAQVGAHLFYRWPGYWGAAPAFGATEQGDGEPRIVDLARLSVAHVDPLPEDTAPSLPGQSEPVPAIPVNAAPSPPTVAARQALSEAVHAPRAPSVPSHNGTDRIDMLLDPGAYSGSYAVRAYALCKDKPRCAVYGRTGTDSPLGFLFLRDTRKGIETALWNCEQTPRTEHAQCLPQGAAVERLITEW</sequence>
<dbReference type="STRING" id="983920.Y88_1108"/>
<keyword evidence="3" id="KW-0378">Hydrolase</keyword>
<evidence type="ECO:0000256" key="1">
    <source>
        <dbReference type="SAM" id="MobiDB-lite"/>
    </source>
</evidence>